<evidence type="ECO:0000256" key="8">
    <source>
        <dbReference type="ARBA" id="ARBA00022989"/>
    </source>
</evidence>
<dbReference type="Pfam" id="PF03222">
    <property type="entry name" value="Trp_Tyr_perm"/>
    <property type="match status" value="1"/>
</dbReference>
<dbReference type="InterPro" id="IPR018227">
    <property type="entry name" value="Amino_acid_transport_2"/>
</dbReference>
<evidence type="ECO:0000256" key="10">
    <source>
        <dbReference type="RuleBase" id="RU367149"/>
    </source>
</evidence>
<evidence type="ECO:0000256" key="4">
    <source>
        <dbReference type="ARBA" id="ARBA00022475"/>
    </source>
</evidence>
<dbReference type="PRINTS" id="PR00166">
    <property type="entry name" value="AROAAPRMEASE"/>
</dbReference>
<comment type="subcellular location">
    <subcellularLocation>
        <location evidence="1 10">Cell inner membrane</location>
        <topology evidence="1 10">Multi-pass membrane protein</topology>
    </subcellularLocation>
</comment>
<organism evidence="11 12">
    <name type="scientific">Providencia stuartii (strain MRSN 2154)</name>
    <dbReference type="NCBI Taxonomy" id="1157951"/>
    <lineage>
        <taxon>Bacteria</taxon>
        <taxon>Pseudomonadati</taxon>
        <taxon>Pseudomonadota</taxon>
        <taxon>Gammaproteobacteria</taxon>
        <taxon>Enterobacterales</taxon>
        <taxon>Morganellaceae</taxon>
        <taxon>Providencia</taxon>
    </lineage>
</organism>
<dbReference type="Proteomes" id="UP000005012">
    <property type="component" value="Chromosome"/>
</dbReference>
<dbReference type="KEGG" id="psi:S70_02285"/>
<reference evidence="11 12" key="1">
    <citation type="journal article" date="2012" name="J. Bacteriol.">
        <title>Complete Genome Sequence of Providencia stuartii Clinical Isolate MRSN 2154.</title>
        <authorList>
            <person name="Clifford R.J."/>
            <person name="Hang J."/>
            <person name="Riley M.C."/>
            <person name="Onmus-Leone F."/>
            <person name="Kuschner R.A."/>
            <person name="Lesho E.P."/>
            <person name="Waterman P.E."/>
        </authorList>
    </citation>
    <scope>NUCLEOTIDE SEQUENCE [LARGE SCALE GENOMIC DNA]</scope>
    <source>
        <strain evidence="11 12">MRSN 2154</strain>
    </source>
</reference>
<keyword evidence="5 10" id="KW-0997">Cell inner membrane</keyword>
<accession>A0A140NHH9</accession>
<evidence type="ECO:0000256" key="1">
    <source>
        <dbReference type="ARBA" id="ARBA00004429"/>
    </source>
</evidence>
<dbReference type="PROSITE" id="PS00594">
    <property type="entry name" value="AROMATIC_AA_PERMEASE_1"/>
    <property type="match status" value="1"/>
</dbReference>
<dbReference type="OrthoDB" id="18749at2"/>
<dbReference type="InterPro" id="IPR013061">
    <property type="entry name" value="Trp/try_permease_CS"/>
</dbReference>
<keyword evidence="4 10" id="KW-1003">Cell membrane</keyword>
<proteinExistence type="inferred from homology"/>
<feature type="transmembrane region" description="Helical" evidence="10">
    <location>
        <begin position="81"/>
        <end position="106"/>
    </location>
</feature>
<dbReference type="HOGENOM" id="CLU_038102_3_0_6"/>
<evidence type="ECO:0000256" key="2">
    <source>
        <dbReference type="ARBA" id="ARBA00005452"/>
    </source>
</evidence>
<dbReference type="Gene3D" id="1.20.1740.10">
    <property type="entry name" value="Amino acid/polyamine transporter I"/>
    <property type="match status" value="1"/>
</dbReference>
<gene>
    <name evidence="11" type="ordered locus">S70_02285</name>
</gene>
<keyword evidence="9 10" id="KW-0472">Membrane</keyword>
<feature type="transmembrane region" description="Helical" evidence="10">
    <location>
        <begin position="335"/>
        <end position="358"/>
    </location>
</feature>
<dbReference type="InterPro" id="IPR013059">
    <property type="entry name" value="Trp_tyr_transpt"/>
</dbReference>
<evidence type="ECO:0000256" key="6">
    <source>
        <dbReference type="ARBA" id="ARBA00022692"/>
    </source>
</evidence>
<feature type="transmembrane region" description="Helical" evidence="10">
    <location>
        <begin position="216"/>
        <end position="235"/>
    </location>
</feature>
<name>A0A140NHH9_PROSM</name>
<comment type="function">
    <text evidence="10">Involved in transporting aromatic amino acids across the cytoplasmic membrane.</text>
</comment>
<evidence type="ECO:0000256" key="3">
    <source>
        <dbReference type="ARBA" id="ARBA00022448"/>
    </source>
</evidence>
<feature type="transmembrane region" description="Helical" evidence="10">
    <location>
        <begin position="273"/>
        <end position="296"/>
    </location>
</feature>
<evidence type="ECO:0000256" key="7">
    <source>
        <dbReference type="ARBA" id="ARBA00022970"/>
    </source>
</evidence>
<dbReference type="NCBIfam" id="NF011711">
    <property type="entry name" value="PRK15132.1"/>
    <property type="match status" value="1"/>
</dbReference>
<feature type="transmembrane region" description="Helical" evidence="10">
    <location>
        <begin position="144"/>
        <end position="165"/>
    </location>
</feature>
<feature type="transmembrane region" description="Helical" evidence="10">
    <location>
        <begin position="118"/>
        <end position="137"/>
    </location>
</feature>
<dbReference type="GO" id="GO:0003333">
    <property type="term" value="P:amino acid transmembrane transport"/>
    <property type="evidence" value="ECO:0007669"/>
    <property type="project" value="InterPro"/>
</dbReference>
<feature type="transmembrane region" description="Helical" evidence="10">
    <location>
        <begin position="308"/>
        <end position="329"/>
    </location>
</feature>
<keyword evidence="7 10" id="KW-0029">Amino-acid transport</keyword>
<dbReference type="PANTHER" id="PTHR46997">
    <property type="entry name" value="LOW AFFINITY TRYPTOPHAN PERMEASE-RELATED"/>
    <property type="match status" value="1"/>
</dbReference>
<comment type="similarity">
    <text evidence="2 10">Belongs to the amino acid/polyamine transporter 2 family. Mtr/TnaB/TyrP permease subfamily.</text>
</comment>
<evidence type="ECO:0000313" key="12">
    <source>
        <dbReference type="Proteomes" id="UP000005012"/>
    </source>
</evidence>
<sequence length="406" mass="43176">MKNRTLGSVLIVAGTTIGAGMLAMPLAAAGVGFTGIACLLVGLWMLMSYTSLLLVEVYQYNPPDMGLGSIAKKYLGPIGQIVTGLSMLLLMYALTTAYIGGAGVLISNSLLSWWDIHLSTKTSIILFTLIGGAVVCIGTHSVDFINRLLFTAKIIFLVIMLAVMLPHVETVNLGSMPAEKGLLLAAVPVIFTSFGFHGSVPSLVNYMNGDVRKLRIIFITGSAIPLVAYILWQIATLGSIPSNTFLGILAQKSGLDGLLTAIRDVVTAPRVNIAVNLFMDLALATSFLGVALGLFDYLADLFKRNDSLIGRIQTGLLTFLPPLLAALFFSSFVQALTYAAVALSVLALIIPALLTMQVRAVEKPIDKQAHYRVKGGSTLLRLVLLCGFAVIIIQFAIVAGYLPNVG</sequence>
<dbReference type="AlphaFoldDB" id="A0A140NHH9"/>
<keyword evidence="3 10" id="KW-0813">Transport</keyword>
<protein>
    <recommendedName>
        <fullName evidence="10">Aromatic amino acid permease</fullName>
    </recommendedName>
</protein>
<dbReference type="GO" id="GO:0015173">
    <property type="term" value="F:aromatic amino acid transmembrane transporter activity"/>
    <property type="evidence" value="ECO:0007669"/>
    <property type="project" value="UniProtKB-UniRule"/>
</dbReference>
<dbReference type="NCBIfam" id="TIGR00837">
    <property type="entry name" value="araaP"/>
    <property type="match status" value="1"/>
</dbReference>
<evidence type="ECO:0000313" key="11">
    <source>
        <dbReference type="EMBL" id="AFH92351.1"/>
    </source>
</evidence>
<feature type="transmembrane region" description="Helical" evidence="10">
    <location>
        <begin position="39"/>
        <end position="60"/>
    </location>
</feature>
<evidence type="ECO:0000256" key="5">
    <source>
        <dbReference type="ARBA" id="ARBA00022519"/>
    </source>
</evidence>
<feature type="transmembrane region" description="Helical" evidence="10">
    <location>
        <begin position="379"/>
        <end position="402"/>
    </location>
</feature>
<dbReference type="EMBL" id="CP003488">
    <property type="protein sequence ID" value="AFH92351.1"/>
    <property type="molecule type" value="Genomic_DNA"/>
</dbReference>
<feature type="transmembrane region" description="Helical" evidence="10">
    <location>
        <begin position="185"/>
        <end position="204"/>
    </location>
</feature>
<dbReference type="PATRIC" id="fig|1157951.4.peg.452"/>
<comment type="caution">
    <text evidence="10">Lacks conserved residue(s) required for the propagation of feature annotation.</text>
</comment>
<reference evidence="12" key="2">
    <citation type="submission" date="2012-04" db="EMBL/GenBank/DDBJ databases">
        <title>Complete genome sequence of Providencia stuartii clinical isolate MRSN 2154.</title>
        <authorList>
            <person name="Clifford R.J."/>
            <person name="Hang J."/>
            <person name="Riley M.C."/>
            <person name="Onmus-Leone F."/>
            <person name="Kuschner R.A."/>
            <person name="Lesho E.P."/>
            <person name="Waterman P.E."/>
        </authorList>
    </citation>
    <scope>NUCLEOTIDE SEQUENCE [LARGE SCALE GENOMIC DNA]</scope>
    <source>
        <strain evidence="12">MRSN 2154</strain>
    </source>
</reference>
<keyword evidence="6 10" id="KW-0812">Transmembrane</keyword>
<dbReference type="PANTHER" id="PTHR46997:SF2">
    <property type="entry name" value="TYROSINE-SPECIFIC TRANSPORT SYSTEM"/>
    <property type="match status" value="1"/>
</dbReference>
<evidence type="ECO:0000256" key="9">
    <source>
        <dbReference type="ARBA" id="ARBA00023136"/>
    </source>
</evidence>
<dbReference type="GO" id="GO:0005886">
    <property type="term" value="C:plasma membrane"/>
    <property type="evidence" value="ECO:0007669"/>
    <property type="project" value="UniProtKB-SubCell"/>
</dbReference>
<keyword evidence="8 10" id="KW-1133">Transmembrane helix</keyword>